<gene>
    <name evidence="1" type="ORF">B1C78_03135</name>
</gene>
<dbReference type="AlphaFoldDB" id="A0A1V3NRI3"/>
<comment type="caution">
    <text evidence="1">The sequence shown here is derived from an EMBL/GenBank/DDBJ whole genome shotgun (WGS) entry which is preliminary data.</text>
</comment>
<accession>A0A1V3NRI3</accession>
<evidence type="ECO:0000313" key="1">
    <source>
        <dbReference type="EMBL" id="OOG27660.1"/>
    </source>
</evidence>
<name>A0A1V3NRI3_9GAMM</name>
<evidence type="ECO:0000313" key="2">
    <source>
        <dbReference type="Proteomes" id="UP000189462"/>
    </source>
</evidence>
<dbReference type="OrthoDB" id="6199221at2"/>
<protein>
    <submittedName>
        <fullName evidence="1">Uncharacterized protein</fullName>
    </submittedName>
</protein>
<keyword evidence="2" id="KW-1185">Reference proteome</keyword>
<dbReference type="Proteomes" id="UP000189462">
    <property type="component" value="Unassembled WGS sequence"/>
</dbReference>
<dbReference type="RefSeq" id="WP_077277676.1">
    <property type="nucleotide sequence ID" value="NZ_MVBK01000018.1"/>
</dbReference>
<organism evidence="1 2">
    <name type="scientific">Thioalkalivibrio denitrificans</name>
    <dbReference type="NCBI Taxonomy" id="108003"/>
    <lineage>
        <taxon>Bacteria</taxon>
        <taxon>Pseudomonadati</taxon>
        <taxon>Pseudomonadota</taxon>
        <taxon>Gammaproteobacteria</taxon>
        <taxon>Chromatiales</taxon>
        <taxon>Ectothiorhodospiraceae</taxon>
        <taxon>Thioalkalivibrio</taxon>
    </lineage>
</organism>
<reference evidence="1 2" key="1">
    <citation type="submission" date="2017-02" db="EMBL/GenBank/DDBJ databases">
        <title>Genomic diversity within the haloalkaliphilic genus Thioalkalivibrio.</title>
        <authorList>
            <person name="Ahn A.-C."/>
            <person name="Meier-Kolthoff J."/>
            <person name="Overmars L."/>
            <person name="Richter M."/>
            <person name="Woyke T."/>
            <person name="Sorokin D.Y."/>
            <person name="Muyzer G."/>
        </authorList>
    </citation>
    <scope>NUCLEOTIDE SEQUENCE [LARGE SCALE GENOMIC DNA]</scope>
    <source>
        <strain evidence="1 2">ALJD</strain>
    </source>
</reference>
<dbReference type="EMBL" id="MVBK01000018">
    <property type="protein sequence ID" value="OOG27660.1"/>
    <property type="molecule type" value="Genomic_DNA"/>
</dbReference>
<proteinExistence type="predicted"/>
<sequence>MGKPTDEELKTALDQAAHMREHGKDPHFMAKSLLNLHYRLGHLEHVLHAADRYLHSGLAEHNHAELVRAIEAYKRAESRGSPEENKEPWLS</sequence>